<gene>
    <name evidence="4" type="ORF">EB12_00805</name>
</gene>
<dbReference type="PROSITE" id="PS01054">
    <property type="entry name" value="TRANSALDOLASE_1"/>
    <property type="match status" value="1"/>
</dbReference>
<evidence type="ECO:0000313" key="5">
    <source>
        <dbReference type="Proteomes" id="UP000253144"/>
    </source>
</evidence>
<dbReference type="AlphaFoldDB" id="A0A3F3NSD7"/>
<dbReference type="InterPro" id="IPR033919">
    <property type="entry name" value="TSA/FSA_arc/bac"/>
</dbReference>
<dbReference type="InterPro" id="IPR013785">
    <property type="entry name" value="Aldolase_TIM"/>
</dbReference>
<dbReference type="Gene3D" id="3.20.20.70">
    <property type="entry name" value="Aldolase class I"/>
    <property type="match status" value="1"/>
</dbReference>
<dbReference type="EMBL" id="LEQJ01000003">
    <property type="protein sequence ID" value="RBS34351.1"/>
    <property type="molecule type" value="Genomic_DNA"/>
</dbReference>
<sequence>MGESYMEIMLDTANTKSIYSCQQFLNLTGVTTNPTILKKEGASNFFSHMKEIKKIIGQIPIHIQTIGRTEEEMIEDARVIIEELGKDTFIKVPVNQEGLQAIKKLKKEGYLITGTAIYTELQGYLAINNGADYIAPYYNRMQNQGIDAMKVIDSLRTEIERTQSPTKILAASFKNCEQVTTAIRSGAHAITLGKELLDQVLEMPSIDKAVRGFQEDWVQTFQAETIGELKKVADYF</sequence>
<dbReference type="GO" id="GO:0016832">
    <property type="term" value="F:aldehyde-lyase activity"/>
    <property type="evidence" value="ECO:0007669"/>
    <property type="project" value="InterPro"/>
</dbReference>
<organism evidence="4 5">
    <name type="scientific">Enterococcus faecium</name>
    <name type="common">Streptococcus faecium</name>
    <dbReference type="NCBI Taxonomy" id="1352"/>
    <lineage>
        <taxon>Bacteria</taxon>
        <taxon>Bacillati</taxon>
        <taxon>Bacillota</taxon>
        <taxon>Bacilli</taxon>
        <taxon>Lactobacillales</taxon>
        <taxon>Enterococcaceae</taxon>
        <taxon>Enterococcus</taxon>
    </lineage>
</organism>
<comment type="subcellular location">
    <subcellularLocation>
        <location evidence="1">Cytoplasm</location>
    </subcellularLocation>
</comment>
<dbReference type="PANTHER" id="PTHR10683:SF28">
    <property type="entry name" value="TRANSALDOLASE C"/>
    <property type="match status" value="1"/>
</dbReference>
<proteinExistence type="predicted"/>
<evidence type="ECO:0000256" key="1">
    <source>
        <dbReference type="ARBA" id="ARBA00004496"/>
    </source>
</evidence>
<reference evidence="4 5" key="1">
    <citation type="submission" date="2015-06" db="EMBL/GenBank/DDBJ databases">
        <title>The Genome Sequence of Enterococcus faecium 131EA1.</title>
        <authorList>
            <consortium name="The Broad Institute Genomics Platform"/>
            <consortium name="The Broad Institute Genome Sequencing Center for Infectious Disease"/>
            <person name="Earl A.M."/>
            <person name="Van Tyne D."/>
            <person name="Lebreton F."/>
            <person name="Saavedra J.T."/>
            <person name="Gilmore M.S."/>
            <person name="Manson Mcguire A."/>
            <person name="Clock S."/>
            <person name="Crupain M."/>
            <person name="Rangan U."/>
            <person name="Young S."/>
            <person name="Abouelleil A."/>
            <person name="Cao P."/>
            <person name="Chapman S.B."/>
            <person name="Griggs A."/>
            <person name="Priest M."/>
            <person name="Shea T."/>
            <person name="Wortman J."/>
            <person name="Nusbaum C."/>
            <person name="Birren B."/>
        </authorList>
    </citation>
    <scope>NUCLEOTIDE SEQUENCE [LARGE SCALE GENOMIC DNA]</scope>
    <source>
        <strain evidence="4 5">131EA1</strain>
    </source>
</reference>
<dbReference type="InterPro" id="IPR018225">
    <property type="entry name" value="Transaldolase_AS"/>
</dbReference>
<evidence type="ECO:0000256" key="3">
    <source>
        <dbReference type="ARBA" id="ARBA00023270"/>
    </source>
</evidence>
<dbReference type="PANTHER" id="PTHR10683">
    <property type="entry name" value="TRANSALDOLASE"/>
    <property type="match status" value="1"/>
</dbReference>
<keyword evidence="3" id="KW-0704">Schiff base</keyword>
<comment type="caution">
    <text evidence="4">The sequence shown here is derived from an EMBL/GenBank/DDBJ whole genome shotgun (WGS) entry which is preliminary data.</text>
</comment>
<protein>
    <submittedName>
        <fullName evidence="4">Fructose-6-phosphate aldolase</fullName>
    </submittedName>
</protein>
<evidence type="ECO:0000256" key="2">
    <source>
        <dbReference type="ARBA" id="ARBA00022490"/>
    </source>
</evidence>
<dbReference type="NCBIfam" id="NF009299">
    <property type="entry name" value="PRK12656.1"/>
    <property type="match status" value="1"/>
</dbReference>
<accession>A0A3F3NSD7</accession>
<dbReference type="FunFam" id="3.20.20.70:FF:000018">
    <property type="entry name" value="Probable transaldolase"/>
    <property type="match status" value="1"/>
</dbReference>
<name>A0A3F3NSD7_ENTFC</name>
<dbReference type="Pfam" id="PF00923">
    <property type="entry name" value="TAL_FSA"/>
    <property type="match status" value="1"/>
</dbReference>
<dbReference type="GO" id="GO:0005737">
    <property type="term" value="C:cytoplasm"/>
    <property type="evidence" value="ECO:0007669"/>
    <property type="project" value="UniProtKB-SubCell"/>
</dbReference>
<dbReference type="GO" id="GO:0005975">
    <property type="term" value="P:carbohydrate metabolic process"/>
    <property type="evidence" value="ECO:0007669"/>
    <property type="project" value="InterPro"/>
</dbReference>
<keyword evidence="2" id="KW-0963">Cytoplasm</keyword>
<dbReference type="CDD" id="cd00956">
    <property type="entry name" value="Transaldolase_FSA"/>
    <property type="match status" value="1"/>
</dbReference>
<dbReference type="Proteomes" id="UP000253144">
    <property type="component" value="Unassembled WGS sequence"/>
</dbReference>
<dbReference type="SUPFAM" id="SSF51569">
    <property type="entry name" value="Aldolase"/>
    <property type="match status" value="1"/>
</dbReference>
<dbReference type="InterPro" id="IPR001585">
    <property type="entry name" value="TAL/FSA"/>
</dbReference>
<evidence type="ECO:0000313" key="4">
    <source>
        <dbReference type="EMBL" id="RBS34351.1"/>
    </source>
</evidence>